<protein>
    <submittedName>
        <fullName evidence="2 4">Uncharacterized protein</fullName>
    </submittedName>
</protein>
<evidence type="ECO:0000313" key="2">
    <source>
        <dbReference type="EMBL" id="VDO42042.1"/>
    </source>
</evidence>
<dbReference type="Proteomes" id="UP000268014">
    <property type="component" value="Unassembled WGS sequence"/>
</dbReference>
<proteinExistence type="predicted"/>
<accession>A0A0N4WJF3</accession>
<sequence length="92" mass="10551">MVLSQSSVVVLALEEMTIVNDKVCLYFGPIRRTLTDSGEWGSDTYPATVTGDITLHGWMNTKDGKARGREKEEEEEKEKEKENEKEKEREKD</sequence>
<dbReference type="WBParaSite" id="HPLM_0001114101-mRNA-1">
    <property type="protein sequence ID" value="HPLM_0001114101-mRNA-1"/>
    <property type="gene ID" value="HPLM_0001114101"/>
</dbReference>
<name>A0A0N4WJF3_HAEPC</name>
<evidence type="ECO:0000313" key="3">
    <source>
        <dbReference type="Proteomes" id="UP000268014"/>
    </source>
</evidence>
<evidence type="ECO:0000256" key="1">
    <source>
        <dbReference type="SAM" id="MobiDB-lite"/>
    </source>
</evidence>
<evidence type="ECO:0000313" key="4">
    <source>
        <dbReference type="WBParaSite" id="HPLM_0001114101-mRNA-1"/>
    </source>
</evidence>
<dbReference type="EMBL" id="UZAF01017475">
    <property type="protein sequence ID" value="VDO42042.1"/>
    <property type="molecule type" value="Genomic_DNA"/>
</dbReference>
<feature type="compositionally biased region" description="Basic and acidic residues" evidence="1">
    <location>
        <begin position="62"/>
        <end position="71"/>
    </location>
</feature>
<organism evidence="4">
    <name type="scientific">Haemonchus placei</name>
    <name type="common">Barber's pole worm</name>
    <dbReference type="NCBI Taxonomy" id="6290"/>
    <lineage>
        <taxon>Eukaryota</taxon>
        <taxon>Metazoa</taxon>
        <taxon>Ecdysozoa</taxon>
        <taxon>Nematoda</taxon>
        <taxon>Chromadorea</taxon>
        <taxon>Rhabditida</taxon>
        <taxon>Rhabditina</taxon>
        <taxon>Rhabditomorpha</taxon>
        <taxon>Strongyloidea</taxon>
        <taxon>Trichostrongylidae</taxon>
        <taxon>Haemonchus</taxon>
    </lineage>
</organism>
<feature type="compositionally biased region" description="Basic and acidic residues" evidence="1">
    <location>
        <begin position="78"/>
        <end position="92"/>
    </location>
</feature>
<reference evidence="4" key="1">
    <citation type="submission" date="2017-02" db="UniProtKB">
        <authorList>
            <consortium name="WormBaseParasite"/>
        </authorList>
    </citation>
    <scope>IDENTIFICATION</scope>
</reference>
<keyword evidence="3" id="KW-1185">Reference proteome</keyword>
<dbReference type="AlphaFoldDB" id="A0A0N4WJF3"/>
<reference evidence="2 3" key="2">
    <citation type="submission" date="2018-11" db="EMBL/GenBank/DDBJ databases">
        <authorList>
            <consortium name="Pathogen Informatics"/>
        </authorList>
    </citation>
    <scope>NUCLEOTIDE SEQUENCE [LARGE SCALE GENOMIC DNA]</scope>
    <source>
        <strain evidence="2 3">MHpl1</strain>
    </source>
</reference>
<feature type="region of interest" description="Disordered" evidence="1">
    <location>
        <begin position="58"/>
        <end position="92"/>
    </location>
</feature>
<gene>
    <name evidence="2" type="ORF">HPLM_LOCUS11133</name>
</gene>